<evidence type="ECO:0000256" key="1">
    <source>
        <dbReference type="SAM" id="Coils"/>
    </source>
</evidence>
<sequence>MPDITNRDLLSSELEAIDIRLRQLDAEKQKLLAHKQELLKQQNLPPPTPSMTPEQKIAIFADLFKGRADIYAIRWENGTGRNGYSLACDNEWKNGVCAKPKVKCGECPNQQFKPITNQTLYDHLSGKIVVGLYPLCKNSRSHLLAIDFDKSDWQESIQATSKACLAYDIPHAIEISRSGNGAHLWVFFSEPISAKTIRQLGFLILDKAMEIQPSLSFDSYDRLFPNQDVMPEGGFGNLIALPLQLKSRNHGFSVFVDENLNPQLDQWDFLSKIRRFSQQQVLKIVESYQSTTKEAFELTDPWDTNKPITQSLIPNCPDSIEVTLANHIYIPTEPLPSPVITNLKRVASFSNPTFFKTQALRFSTHGIPRYISCAHIEKGYLSLPRGCFDEVRSLLDSQKINVIFNEKRTVGQPLDHIKFLGSLREEQQTAVDAMASHDTGILHAPTAFGKTVAAIGLIEKRKVNTLILTHSRQLLDQWKDRILSFTSGIDVGVYGGGKKKPTGQIDIATYQSLINKRDNTISELTHQYGQVIIDECHHISAPRYEMVINEVNAKYVHGLTATPDRQDGHQKIMFMLAGPVRHKVISSHTNYFTQTVHIKHIHNQPPPELSEIEKRPHIASVYHWIMENHGRNQQIISDVTEAIKAGRHPLLLTERREHANLLLNLLEAQKLSAVVLRGAMKAKEREDANDKLQDAQVIVATGKYIGEGFDLPRLDTLFLTMPISWRGSLAQYAGRIHRQSDGKHDTVIYDYVDIKLPMLQRMFDKRAKSYKAMGYEIANQKE</sequence>
<accession>A0A2T3PAP7</accession>
<feature type="domain" description="Helicase C-terminal" evidence="3">
    <location>
        <begin position="638"/>
        <end position="782"/>
    </location>
</feature>
<dbReference type="OrthoDB" id="9804086at2"/>
<reference evidence="4 5" key="1">
    <citation type="submission" date="2018-01" db="EMBL/GenBank/DDBJ databases">
        <title>Whole genome sequencing of Histamine producing bacteria.</title>
        <authorList>
            <person name="Butler K."/>
        </authorList>
    </citation>
    <scope>NUCLEOTIDE SEQUENCE [LARGE SCALE GENOMIC DNA]</scope>
    <source>
        <strain evidence="4 5">DSM 24669</strain>
    </source>
</reference>
<name>A0A2T3PAP7_9GAMM</name>
<dbReference type="PANTHER" id="PTHR47396:SF1">
    <property type="entry name" value="ATP-DEPENDENT HELICASE IRC3-RELATED"/>
    <property type="match status" value="1"/>
</dbReference>
<dbReference type="SUPFAM" id="SSF52540">
    <property type="entry name" value="P-loop containing nucleoside triphosphate hydrolases"/>
    <property type="match status" value="2"/>
</dbReference>
<dbReference type="InterPro" id="IPR054347">
    <property type="entry name" value="TOTE_primase"/>
</dbReference>
<dbReference type="STRING" id="680026.AB733_15540"/>
<keyword evidence="4" id="KW-0347">Helicase</keyword>
<dbReference type="SMART" id="SM00487">
    <property type="entry name" value="DEXDc"/>
    <property type="match status" value="1"/>
</dbReference>
<keyword evidence="1" id="KW-0175">Coiled coil</keyword>
<feature type="domain" description="Helicase ATP-binding" evidence="2">
    <location>
        <begin position="431"/>
        <end position="581"/>
    </location>
</feature>
<dbReference type="Pfam" id="PF22548">
    <property type="entry name" value="AEP-TOTE"/>
    <property type="match status" value="1"/>
</dbReference>
<dbReference type="Proteomes" id="UP000240481">
    <property type="component" value="Unassembled WGS sequence"/>
</dbReference>
<evidence type="ECO:0000259" key="2">
    <source>
        <dbReference type="PROSITE" id="PS51192"/>
    </source>
</evidence>
<dbReference type="Pfam" id="PF00271">
    <property type="entry name" value="Helicase_C"/>
    <property type="match status" value="1"/>
</dbReference>
<dbReference type="GO" id="GO:0005829">
    <property type="term" value="C:cytosol"/>
    <property type="evidence" value="ECO:0007669"/>
    <property type="project" value="TreeGrafter"/>
</dbReference>
<dbReference type="RefSeq" id="WP_107302511.1">
    <property type="nucleotide sequence ID" value="NZ_AP024852.1"/>
</dbReference>
<dbReference type="PANTHER" id="PTHR47396">
    <property type="entry name" value="TYPE I RESTRICTION ENZYME ECOKI R PROTEIN"/>
    <property type="match status" value="1"/>
</dbReference>
<keyword evidence="4" id="KW-0378">Hydrolase</keyword>
<dbReference type="PROSITE" id="PS51194">
    <property type="entry name" value="HELICASE_CTER"/>
    <property type="match status" value="1"/>
</dbReference>
<gene>
    <name evidence="4" type="ORF">C9I94_05515</name>
</gene>
<evidence type="ECO:0000259" key="3">
    <source>
        <dbReference type="PROSITE" id="PS51194"/>
    </source>
</evidence>
<comment type="caution">
    <text evidence="4">The sequence shown here is derived from an EMBL/GenBank/DDBJ whole genome shotgun (WGS) entry which is preliminary data.</text>
</comment>
<dbReference type="EMBL" id="PYLZ01000002">
    <property type="protein sequence ID" value="PSW26010.1"/>
    <property type="molecule type" value="Genomic_DNA"/>
</dbReference>
<keyword evidence="5" id="KW-1185">Reference proteome</keyword>
<evidence type="ECO:0000313" key="4">
    <source>
        <dbReference type="EMBL" id="PSW26010.1"/>
    </source>
</evidence>
<keyword evidence="4" id="KW-0547">Nucleotide-binding</keyword>
<dbReference type="InterPro" id="IPR014001">
    <property type="entry name" value="Helicase_ATP-bd"/>
</dbReference>
<keyword evidence="4" id="KW-0067">ATP-binding</keyword>
<dbReference type="Pfam" id="PF04851">
    <property type="entry name" value="ResIII"/>
    <property type="match status" value="1"/>
</dbReference>
<dbReference type="GO" id="GO:0003677">
    <property type="term" value="F:DNA binding"/>
    <property type="evidence" value="ECO:0007669"/>
    <property type="project" value="InterPro"/>
</dbReference>
<dbReference type="PROSITE" id="PS51192">
    <property type="entry name" value="HELICASE_ATP_BIND_1"/>
    <property type="match status" value="1"/>
</dbReference>
<organism evidence="4 5">
    <name type="scientific">Photobacterium swingsii</name>
    <dbReference type="NCBI Taxonomy" id="680026"/>
    <lineage>
        <taxon>Bacteria</taxon>
        <taxon>Pseudomonadati</taxon>
        <taxon>Pseudomonadota</taxon>
        <taxon>Gammaproteobacteria</taxon>
        <taxon>Vibrionales</taxon>
        <taxon>Vibrionaceae</taxon>
        <taxon>Photobacterium</taxon>
    </lineage>
</organism>
<dbReference type="InterPro" id="IPR050742">
    <property type="entry name" value="Helicase_Restrict-Modif_Enz"/>
</dbReference>
<dbReference type="InterPro" id="IPR001650">
    <property type="entry name" value="Helicase_C-like"/>
</dbReference>
<dbReference type="Gene3D" id="3.40.50.300">
    <property type="entry name" value="P-loop containing nucleotide triphosphate hydrolases"/>
    <property type="match status" value="2"/>
</dbReference>
<dbReference type="GO" id="GO:0016787">
    <property type="term" value="F:hydrolase activity"/>
    <property type="evidence" value="ECO:0007669"/>
    <property type="project" value="InterPro"/>
</dbReference>
<feature type="coiled-coil region" evidence="1">
    <location>
        <begin position="7"/>
        <end position="41"/>
    </location>
</feature>
<dbReference type="InterPro" id="IPR006935">
    <property type="entry name" value="Helicase/UvrB_N"/>
</dbReference>
<dbReference type="GO" id="GO:0004386">
    <property type="term" value="F:helicase activity"/>
    <property type="evidence" value="ECO:0007669"/>
    <property type="project" value="UniProtKB-KW"/>
</dbReference>
<dbReference type="AlphaFoldDB" id="A0A2T3PAP7"/>
<protein>
    <submittedName>
        <fullName evidence="4">DNA helicase</fullName>
    </submittedName>
</protein>
<dbReference type="InterPro" id="IPR027417">
    <property type="entry name" value="P-loop_NTPase"/>
</dbReference>
<dbReference type="GO" id="GO:0005524">
    <property type="term" value="F:ATP binding"/>
    <property type="evidence" value="ECO:0007669"/>
    <property type="project" value="InterPro"/>
</dbReference>
<dbReference type="CDD" id="cd17926">
    <property type="entry name" value="DEXHc_RE"/>
    <property type="match status" value="1"/>
</dbReference>
<proteinExistence type="predicted"/>
<evidence type="ECO:0000313" key="5">
    <source>
        <dbReference type="Proteomes" id="UP000240481"/>
    </source>
</evidence>
<dbReference type="CDD" id="cd18785">
    <property type="entry name" value="SF2_C"/>
    <property type="match status" value="1"/>
</dbReference>